<dbReference type="Proteomes" id="UP000484015">
    <property type="component" value="Unassembled WGS sequence"/>
</dbReference>
<feature type="chain" id="PRO_5026901589" description="Outer membrane protein assembly factor BamE" evidence="1">
    <location>
        <begin position="24"/>
        <end position="113"/>
    </location>
</feature>
<dbReference type="AlphaFoldDB" id="A0A6L6PY43"/>
<name>A0A6L6PY43_9BURK</name>
<evidence type="ECO:0000313" key="2">
    <source>
        <dbReference type="EMBL" id="MTW02166.1"/>
    </source>
</evidence>
<organism evidence="2 3">
    <name type="scientific">Pseudoduganella ginsengisoli</name>
    <dbReference type="NCBI Taxonomy" id="1462440"/>
    <lineage>
        <taxon>Bacteria</taxon>
        <taxon>Pseudomonadati</taxon>
        <taxon>Pseudomonadota</taxon>
        <taxon>Betaproteobacteria</taxon>
        <taxon>Burkholderiales</taxon>
        <taxon>Oxalobacteraceae</taxon>
        <taxon>Telluria group</taxon>
        <taxon>Pseudoduganella</taxon>
    </lineage>
</organism>
<accession>A0A6L6PY43</accession>
<sequence>MKNLKFVASFTLLAGLVCLPGCAGLSGPPNPVATDATFAALKPGVDTQATVAQKLGRPYDTTYLTLRDMNVWSYKYRQAGIWYSLMHLHFDRQGVLRELMSGPDPDYEDRRSF</sequence>
<proteinExistence type="predicted"/>
<keyword evidence="3" id="KW-1185">Reference proteome</keyword>
<gene>
    <name evidence="2" type="ORF">GM668_08675</name>
</gene>
<dbReference type="RefSeq" id="WP_155438565.1">
    <property type="nucleotide sequence ID" value="NZ_WNLA01000004.1"/>
</dbReference>
<dbReference type="OrthoDB" id="8962020at2"/>
<reference evidence="2 3" key="1">
    <citation type="submission" date="2019-11" db="EMBL/GenBank/DDBJ databases">
        <title>Type strains purchased from KCTC, JCM and DSMZ.</title>
        <authorList>
            <person name="Lu H."/>
        </authorList>
    </citation>
    <scope>NUCLEOTIDE SEQUENCE [LARGE SCALE GENOMIC DNA]</scope>
    <source>
        <strain evidence="2 3">KCTC 42409</strain>
    </source>
</reference>
<keyword evidence="1" id="KW-0732">Signal</keyword>
<comment type="caution">
    <text evidence="2">The sequence shown here is derived from an EMBL/GenBank/DDBJ whole genome shotgun (WGS) entry which is preliminary data.</text>
</comment>
<dbReference type="EMBL" id="WNLA01000004">
    <property type="protein sequence ID" value="MTW02166.1"/>
    <property type="molecule type" value="Genomic_DNA"/>
</dbReference>
<feature type="signal peptide" evidence="1">
    <location>
        <begin position="1"/>
        <end position="23"/>
    </location>
</feature>
<protein>
    <recommendedName>
        <fullName evidence="4">Outer membrane protein assembly factor BamE</fullName>
    </recommendedName>
</protein>
<evidence type="ECO:0000256" key="1">
    <source>
        <dbReference type="SAM" id="SignalP"/>
    </source>
</evidence>
<evidence type="ECO:0000313" key="3">
    <source>
        <dbReference type="Proteomes" id="UP000484015"/>
    </source>
</evidence>
<evidence type="ECO:0008006" key="4">
    <source>
        <dbReference type="Google" id="ProtNLM"/>
    </source>
</evidence>